<gene>
    <name evidence="2" type="ORF">J7W16_08115</name>
</gene>
<feature type="transmembrane region" description="Helical" evidence="1">
    <location>
        <begin position="72"/>
        <end position="91"/>
    </location>
</feature>
<keyword evidence="1" id="KW-0472">Membrane</keyword>
<keyword evidence="1" id="KW-0812">Transmembrane</keyword>
<feature type="transmembrane region" description="Helical" evidence="1">
    <location>
        <begin position="6"/>
        <end position="23"/>
    </location>
</feature>
<feature type="transmembrane region" description="Helical" evidence="1">
    <location>
        <begin position="39"/>
        <end position="60"/>
    </location>
</feature>
<accession>A0A940WZM1</accession>
<keyword evidence="3" id="KW-1185">Reference proteome</keyword>
<proteinExistence type="predicted"/>
<dbReference type="Proteomes" id="UP000678228">
    <property type="component" value="Unassembled WGS sequence"/>
</dbReference>
<dbReference type="AlphaFoldDB" id="A0A940WZM1"/>
<dbReference type="EMBL" id="JAGKSQ010000003">
    <property type="protein sequence ID" value="MBP3951099.1"/>
    <property type="molecule type" value="Genomic_DNA"/>
</dbReference>
<evidence type="ECO:0000256" key="1">
    <source>
        <dbReference type="SAM" id="Phobius"/>
    </source>
</evidence>
<evidence type="ECO:0000313" key="3">
    <source>
        <dbReference type="Proteomes" id="UP000678228"/>
    </source>
</evidence>
<keyword evidence="1" id="KW-1133">Transmembrane helix</keyword>
<comment type="caution">
    <text evidence="2">The sequence shown here is derived from an EMBL/GenBank/DDBJ whole genome shotgun (WGS) entry which is preliminary data.</text>
</comment>
<organism evidence="2 3">
    <name type="scientific">Halalkalibacter suaedae</name>
    <dbReference type="NCBI Taxonomy" id="2822140"/>
    <lineage>
        <taxon>Bacteria</taxon>
        <taxon>Bacillati</taxon>
        <taxon>Bacillota</taxon>
        <taxon>Bacilli</taxon>
        <taxon>Bacillales</taxon>
        <taxon>Bacillaceae</taxon>
        <taxon>Halalkalibacter</taxon>
    </lineage>
</organism>
<reference evidence="2" key="1">
    <citation type="submission" date="2021-03" db="EMBL/GenBank/DDBJ databases">
        <title>Bacillus suaedae sp. nov., isolated from Suaeda aralocaspica.</title>
        <authorList>
            <person name="Lei R.F.R."/>
        </authorList>
    </citation>
    <scope>NUCLEOTIDE SEQUENCE</scope>
    <source>
        <strain evidence="2">YZJH907-2</strain>
    </source>
</reference>
<name>A0A940WZM1_9BACI</name>
<sequence length="98" mass="11123">MNFILLITVILVLLLSLRQMILIEKSKNKSTMQEIKQNISLLLCGIPTIAALVFIPHQVWVLTGKSNDWDGVYIIGGTAIIVMVISFVFYYKKKLKLN</sequence>
<evidence type="ECO:0000313" key="2">
    <source>
        <dbReference type="EMBL" id="MBP3951099.1"/>
    </source>
</evidence>
<dbReference type="RefSeq" id="WP_210596801.1">
    <property type="nucleotide sequence ID" value="NZ_JAGKSQ010000003.1"/>
</dbReference>
<protein>
    <submittedName>
        <fullName evidence="2">Uncharacterized protein</fullName>
    </submittedName>
</protein>